<evidence type="ECO:0000256" key="2">
    <source>
        <dbReference type="ARBA" id="ARBA00022679"/>
    </source>
</evidence>
<dbReference type="SUPFAM" id="SSF53756">
    <property type="entry name" value="UDP-Glycosyltransferase/glycogen phosphorylase"/>
    <property type="match status" value="1"/>
</dbReference>
<evidence type="ECO:0000256" key="3">
    <source>
        <dbReference type="SAM" id="SignalP"/>
    </source>
</evidence>
<dbReference type="PANTHER" id="PTHR43580:SF3">
    <property type="entry name" value="6-PHOSPHOGLUCONATE DEHYDROGENASE FAMILY PROTEIN (AFU_ORTHOLOGUE AFUA_2G11600)"/>
    <property type="match status" value="1"/>
</dbReference>
<evidence type="ECO:0000259" key="5">
    <source>
        <dbReference type="Pfam" id="PF06722"/>
    </source>
</evidence>
<dbReference type="AlphaFoldDB" id="A0A5N7C1B1"/>
<dbReference type="InterPro" id="IPR008927">
    <property type="entry name" value="6-PGluconate_DH-like_C_sf"/>
</dbReference>
<dbReference type="Gene3D" id="1.10.1040.10">
    <property type="entry name" value="N-(1-d-carboxylethyl)-l-norvaline Dehydrogenase, domain 2"/>
    <property type="match status" value="1"/>
</dbReference>
<dbReference type="InterPro" id="IPR002213">
    <property type="entry name" value="UDP_glucos_trans"/>
</dbReference>
<gene>
    <name evidence="7" type="ORF">BDV23DRAFT_174561</name>
</gene>
<feature type="domain" description="6-phosphogluconate dehydrogenase NADP-binding" evidence="4">
    <location>
        <begin position="491"/>
        <end position="651"/>
    </location>
</feature>
<dbReference type="GO" id="GO:0016758">
    <property type="term" value="F:hexosyltransferase activity"/>
    <property type="evidence" value="ECO:0007669"/>
    <property type="project" value="UniProtKB-ARBA"/>
</dbReference>
<keyword evidence="2 7" id="KW-0808">Transferase</keyword>
<protein>
    <submittedName>
        <fullName evidence="7">UDP-Glycosyltransferase/glycogen phosphorylase</fullName>
    </submittedName>
</protein>
<dbReference type="InterPro" id="IPR051265">
    <property type="entry name" value="HIBADH-related_NP60_sf"/>
</dbReference>
<feature type="domain" description="Erythromycin biosynthesis protein CIII-like C-terminal" evidence="5">
    <location>
        <begin position="365"/>
        <end position="470"/>
    </location>
</feature>
<feature type="chain" id="PRO_5024845875" evidence="3">
    <location>
        <begin position="18"/>
        <end position="794"/>
    </location>
</feature>
<dbReference type="SUPFAM" id="SSF48179">
    <property type="entry name" value="6-phosphogluconate dehydrogenase C-terminal domain-like"/>
    <property type="match status" value="1"/>
</dbReference>
<dbReference type="InterPro" id="IPR010610">
    <property type="entry name" value="EryCIII-like_C"/>
</dbReference>
<keyword evidence="3" id="KW-0732">Signal</keyword>
<dbReference type="Gene3D" id="3.40.50.2000">
    <property type="entry name" value="Glycogen Phosphorylase B"/>
    <property type="match status" value="1"/>
</dbReference>
<dbReference type="Pfam" id="PF06722">
    <property type="entry name" value="EryCIII-like_C"/>
    <property type="match status" value="1"/>
</dbReference>
<dbReference type="Pfam" id="PF14833">
    <property type="entry name" value="NAD_binding_11"/>
    <property type="match status" value="1"/>
</dbReference>
<dbReference type="InterPro" id="IPR006115">
    <property type="entry name" value="6PGDH_NADP-bd"/>
</dbReference>
<accession>A0A5N7C1B1</accession>
<dbReference type="Pfam" id="PF03446">
    <property type="entry name" value="NAD_binding_2"/>
    <property type="match status" value="1"/>
</dbReference>
<evidence type="ECO:0000259" key="6">
    <source>
        <dbReference type="Pfam" id="PF14833"/>
    </source>
</evidence>
<dbReference type="Proteomes" id="UP000326877">
    <property type="component" value="Unassembled WGS sequence"/>
</dbReference>
<dbReference type="GO" id="GO:0050661">
    <property type="term" value="F:NADP binding"/>
    <property type="evidence" value="ECO:0007669"/>
    <property type="project" value="InterPro"/>
</dbReference>
<sequence length="794" mass="87085">MTLSTILFLTFSELGQATLPLAVAHEFIIRSSYDVHIGSFAQLEPAVSHLNARAATLAPATNTATFHPITGTPMVQTLSALNMATESFRTHDIGFQGALRAFKNIFPSLTAPWDGPQYLEIYQDCVTLIQTVQPAIVVLDPIFLQAVEACRMLGQRYVALSPNTFKELLVQPRLAGLWKYPVICSGYPYPLPWYLILPNAYLALQIFSVTSNNPRVRELQAYRNVHGLPGPTPSQALHQFNETDKTVALLPARREIEFPCYFPDNFTLCGPILRPCAPIAKEDPELASWLERRPTVLVNLGSHVMYMVDDLRELMDGFRILLDKRPDIQILWKIKRSGGTVAEETILPDNLRTAIAEGRVRVEPWLEAEPICILLSGHVQCMVHHGGSNSFHEAIQAGVPQVILPLWFDTYDFAWRAEWLGIGVWGSRKTAPAVNGPELGRALIRVLVSAHSAAMKDRAKNIASQLGPKEGRVIAYEKIESHLNTMSSERVAWLGLGNIGRGMSRNIALKGPQSSPITLYNRTTSKATAFADSIGSNKATVATTIPEAVHQATIAFICVGDDQALDQIINTITANPSLDLTSKIVVDCSTVHPDTSRRAHATLLERGATFVACPVFGAPNMADAGQMIVVPAGQQEAIDRLKPFFEGVTAKAILPLPGDDVGRASQLKILGNIFILNTVETLAEGLVLAEKCGLGADNYQKWIHTWLPGPFAKYTDRMVEGDYYKRDEPLFAVDLARKDLGHASSIAQGAGVRLRSVEVTDAYLQEVKKEKGVKGDIAGVYGAIRKESGLDYEN</sequence>
<dbReference type="EMBL" id="ML735291">
    <property type="protein sequence ID" value="KAE8387547.1"/>
    <property type="molecule type" value="Genomic_DNA"/>
</dbReference>
<dbReference type="InterPro" id="IPR036291">
    <property type="entry name" value="NAD(P)-bd_dom_sf"/>
</dbReference>
<dbReference type="GO" id="GO:0051287">
    <property type="term" value="F:NAD binding"/>
    <property type="evidence" value="ECO:0007669"/>
    <property type="project" value="InterPro"/>
</dbReference>
<feature type="signal peptide" evidence="3">
    <location>
        <begin position="1"/>
        <end position="17"/>
    </location>
</feature>
<organism evidence="7">
    <name type="scientific">Petromyces alliaceus</name>
    <name type="common">Aspergillus alliaceus</name>
    <dbReference type="NCBI Taxonomy" id="209559"/>
    <lineage>
        <taxon>Eukaryota</taxon>
        <taxon>Fungi</taxon>
        <taxon>Dikarya</taxon>
        <taxon>Ascomycota</taxon>
        <taxon>Pezizomycotina</taxon>
        <taxon>Eurotiomycetes</taxon>
        <taxon>Eurotiomycetidae</taxon>
        <taxon>Eurotiales</taxon>
        <taxon>Aspergillaceae</taxon>
        <taxon>Aspergillus</taxon>
        <taxon>Aspergillus subgen. Circumdati</taxon>
    </lineage>
</organism>
<name>A0A5N7C1B1_PETAA</name>
<evidence type="ECO:0000256" key="1">
    <source>
        <dbReference type="ARBA" id="ARBA00007598"/>
    </source>
</evidence>
<evidence type="ECO:0000259" key="4">
    <source>
        <dbReference type="Pfam" id="PF03446"/>
    </source>
</evidence>
<comment type="similarity">
    <text evidence="1">Belongs to the HIBADH-related family. NP60 subfamily.</text>
</comment>
<dbReference type="GO" id="GO:0008194">
    <property type="term" value="F:UDP-glycosyltransferase activity"/>
    <property type="evidence" value="ECO:0007669"/>
    <property type="project" value="InterPro"/>
</dbReference>
<dbReference type="SUPFAM" id="SSF51735">
    <property type="entry name" value="NAD(P)-binding Rossmann-fold domains"/>
    <property type="match status" value="1"/>
</dbReference>
<dbReference type="InterPro" id="IPR013328">
    <property type="entry name" value="6PGD_dom2"/>
</dbReference>
<reference evidence="7" key="1">
    <citation type="submission" date="2019-04" db="EMBL/GenBank/DDBJ databases">
        <title>Friends and foes A comparative genomics studyof 23 Aspergillus species from section Flavi.</title>
        <authorList>
            <consortium name="DOE Joint Genome Institute"/>
            <person name="Kjaerbolling I."/>
            <person name="Vesth T."/>
            <person name="Frisvad J.C."/>
            <person name="Nybo J.L."/>
            <person name="Theobald S."/>
            <person name="Kildgaard S."/>
            <person name="Isbrandt T."/>
            <person name="Kuo A."/>
            <person name="Sato A."/>
            <person name="Lyhne E.K."/>
            <person name="Kogle M.E."/>
            <person name="Wiebenga A."/>
            <person name="Kun R.S."/>
            <person name="Lubbers R.J."/>
            <person name="Makela M.R."/>
            <person name="Barry K."/>
            <person name="Chovatia M."/>
            <person name="Clum A."/>
            <person name="Daum C."/>
            <person name="Haridas S."/>
            <person name="He G."/>
            <person name="LaButti K."/>
            <person name="Lipzen A."/>
            <person name="Mondo S."/>
            <person name="Riley R."/>
            <person name="Salamov A."/>
            <person name="Simmons B.A."/>
            <person name="Magnuson J.K."/>
            <person name="Henrissat B."/>
            <person name="Mortensen U.H."/>
            <person name="Larsen T.O."/>
            <person name="Devries R.P."/>
            <person name="Grigoriev I.V."/>
            <person name="Machida M."/>
            <person name="Baker S.E."/>
            <person name="Andersen M.R."/>
        </authorList>
    </citation>
    <scope>NUCLEOTIDE SEQUENCE [LARGE SCALE GENOMIC DNA]</scope>
    <source>
        <strain evidence="7">IBT 14317</strain>
    </source>
</reference>
<dbReference type="PANTHER" id="PTHR43580">
    <property type="entry name" value="OXIDOREDUCTASE GLYR1-RELATED"/>
    <property type="match status" value="1"/>
</dbReference>
<proteinExistence type="inferred from homology"/>
<dbReference type="OrthoDB" id="5835829at2759"/>
<feature type="domain" description="3-hydroxyisobutyrate dehydrogenase-like NAD-binding" evidence="6">
    <location>
        <begin position="662"/>
        <end position="781"/>
    </location>
</feature>
<evidence type="ECO:0000313" key="7">
    <source>
        <dbReference type="EMBL" id="KAE8387547.1"/>
    </source>
</evidence>
<dbReference type="Gene3D" id="3.40.50.720">
    <property type="entry name" value="NAD(P)-binding Rossmann-like Domain"/>
    <property type="match status" value="1"/>
</dbReference>
<dbReference type="InterPro" id="IPR029154">
    <property type="entry name" value="HIBADH-like_NADP-bd"/>
</dbReference>
<dbReference type="CDD" id="cd03784">
    <property type="entry name" value="GT1_Gtf-like"/>
    <property type="match status" value="1"/>
</dbReference>